<evidence type="ECO:0000313" key="3">
    <source>
        <dbReference type="EMBL" id="WVZ77841.1"/>
    </source>
</evidence>
<evidence type="ECO:0000256" key="1">
    <source>
        <dbReference type="SAM" id="MobiDB-lite"/>
    </source>
</evidence>
<accession>A0AAQ3WY56</accession>
<evidence type="ECO:0000259" key="2">
    <source>
        <dbReference type="Pfam" id="PF03101"/>
    </source>
</evidence>
<keyword evidence="4" id="KW-1185">Reference proteome</keyword>
<dbReference type="EMBL" id="CP144749">
    <property type="protein sequence ID" value="WVZ77841.1"/>
    <property type="molecule type" value="Genomic_DNA"/>
</dbReference>
<dbReference type="InterPro" id="IPR004330">
    <property type="entry name" value="FAR1_DNA_bnd_dom"/>
</dbReference>
<dbReference type="Pfam" id="PF03101">
    <property type="entry name" value="FAR1"/>
    <property type="match status" value="1"/>
</dbReference>
<name>A0AAQ3WY56_PASNO</name>
<sequence>MEKDQQNFAHADAGHGPTIDGKIVAGSLDTGDHHATQPSTNKVARTLIVPEVGMSFESEDEAYEMYNTYAGKVGFSVRKSYQKRRPKDYTISQKYFVCSHEGYQTNTESSIDSSRTGCNARVQFSISREGVWRVQKVVLDHNHYLASPNKSHMLRSQRHVIEADRMLIGQIREAGMKPSQVYEFMKQFYRGVDKVLFSRMDCNNEIGRERNKYLESNDAQTLLEYLKNKQREDPTFFYAIQLDQKDGRIANFFWADGQSIMDYACFGDAVSFDTTNAFCSASWNKPSQTDNNFWGSIDI</sequence>
<evidence type="ECO:0000313" key="4">
    <source>
        <dbReference type="Proteomes" id="UP001341281"/>
    </source>
</evidence>
<protein>
    <recommendedName>
        <fullName evidence="2">FAR1 domain-containing protein</fullName>
    </recommendedName>
</protein>
<proteinExistence type="predicted"/>
<dbReference type="PANTHER" id="PTHR47718">
    <property type="entry name" value="OS01G0519700 PROTEIN"/>
    <property type="match status" value="1"/>
</dbReference>
<feature type="region of interest" description="Disordered" evidence="1">
    <location>
        <begin position="1"/>
        <end position="38"/>
    </location>
</feature>
<organism evidence="3 4">
    <name type="scientific">Paspalum notatum var. saurae</name>
    <dbReference type="NCBI Taxonomy" id="547442"/>
    <lineage>
        <taxon>Eukaryota</taxon>
        <taxon>Viridiplantae</taxon>
        <taxon>Streptophyta</taxon>
        <taxon>Embryophyta</taxon>
        <taxon>Tracheophyta</taxon>
        <taxon>Spermatophyta</taxon>
        <taxon>Magnoliopsida</taxon>
        <taxon>Liliopsida</taxon>
        <taxon>Poales</taxon>
        <taxon>Poaceae</taxon>
        <taxon>PACMAD clade</taxon>
        <taxon>Panicoideae</taxon>
        <taxon>Andropogonodae</taxon>
        <taxon>Paspaleae</taxon>
        <taxon>Paspalinae</taxon>
        <taxon>Paspalum</taxon>
    </lineage>
</organism>
<gene>
    <name evidence="3" type="ORF">U9M48_025656</name>
</gene>
<feature type="domain" description="FAR1" evidence="2">
    <location>
        <begin position="65"/>
        <end position="146"/>
    </location>
</feature>
<dbReference type="PANTHER" id="PTHR47718:SF7">
    <property type="entry name" value="PROTEIN FAR1-RELATED SEQUENCE"/>
    <property type="match status" value="1"/>
</dbReference>
<dbReference type="AlphaFoldDB" id="A0AAQ3WY56"/>
<reference evidence="3 4" key="1">
    <citation type="submission" date="2024-02" db="EMBL/GenBank/DDBJ databases">
        <title>High-quality chromosome-scale genome assembly of Pensacola bahiagrass (Paspalum notatum Flugge var. saurae).</title>
        <authorList>
            <person name="Vega J.M."/>
            <person name="Podio M."/>
            <person name="Orjuela J."/>
            <person name="Siena L.A."/>
            <person name="Pessino S.C."/>
            <person name="Combes M.C."/>
            <person name="Mariac C."/>
            <person name="Albertini E."/>
            <person name="Pupilli F."/>
            <person name="Ortiz J.P.A."/>
            <person name="Leblanc O."/>
        </authorList>
    </citation>
    <scope>NUCLEOTIDE SEQUENCE [LARGE SCALE GENOMIC DNA]</scope>
    <source>
        <strain evidence="3">R1</strain>
        <tissue evidence="3">Leaf</tissue>
    </source>
</reference>
<dbReference type="Proteomes" id="UP001341281">
    <property type="component" value="Chromosome 05"/>
</dbReference>